<dbReference type="Proteomes" id="UP001501710">
    <property type="component" value="Unassembled WGS sequence"/>
</dbReference>
<evidence type="ECO:0000313" key="3">
    <source>
        <dbReference type="EMBL" id="GAA4241868.1"/>
    </source>
</evidence>
<evidence type="ECO:0000256" key="1">
    <source>
        <dbReference type="SAM" id="MobiDB-lite"/>
    </source>
</evidence>
<feature type="chain" id="PRO_5045313493" evidence="2">
    <location>
        <begin position="27"/>
        <end position="557"/>
    </location>
</feature>
<organism evidence="3 4">
    <name type="scientific">Actinomadura meridiana</name>
    <dbReference type="NCBI Taxonomy" id="559626"/>
    <lineage>
        <taxon>Bacteria</taxon>
        <taxon>Bacillati</taxon>
        <taxon>Actinomycetota</taxon>
        <taxon>Actinomycetes</taxon>
        <taxon>Streptosporangiales</taxon>
        <taxon>Thermomonosporaceae</taxon>
        <taxon>Actinomadura</taxon>
    </lineage>
</organism>
<evidence type="ECO:0000256" key="2">
    <source>
        <dbReference type="SAM" id="SignalP"/>
    </source>
</evidence>
<sequence length="557" mass="58491">MRRWRTALISAVALAALLVPVQSAVADGPGEPRQRDAKPGPSYQLGHGKKKTQARASALADHTITLRGVDINGQPVAPLASLIDLGTGTEYILSQSGGTLTGTVPDGDYSLTAIVLTGNPYAPDDLALYGDPTLTVGGDVDLTMDARTATEISSVSPSATATEYQSHAQLVQTIAGQVITTTVSGTPTTGLRAWPSASTTRPYYFTYSECKTEPLTTLPSPRVYKLAFPTTGQIPTNLTFTAPESSLALVNTTYASQGVASDGVGPHATIVDYDGIGGSVVGLTNPASAPSTQRVYYTANGVKWRSDYFYVVGGYQVAERDTGPRTFTAGTTTSETWHKAAFGPTMPVGHGQGTLIARPLLADTGTLGHENFSGNYSDGTTGTLTLYRNGTLVGQSTNPLAGDWTVPAAAANYRLDLAVQRTVPWSLYAKKINTSWTFPSAERPGDPFADQRDLLQPRITGAFDSSGRAPSGTTFPLDVVAQRAADGSAVTSVSLKASFNDGVTWTTVPLTANGTDRWTANVTHPSVNNGYVALRFTASDSSGFAVQQTVTRAYGLN</sequence>
<dbReference type="EMBL" id="BAABAS010000029">
    <property type="protein sequence ID" value="GAA4241868.1"/>
    <property type="molecule type" value="Genomic_DNA"/>
</dbReference>
<keyword evidence="4" id="KW-1185">Reference proteome</keyword>
<name>A0ABP8CQ29_9ACTN</name>
<comment type="caution">
    <text evidence="3">The sequence shown here is derived from an EMBL/GenBank/DDBJ whole genome shotgun (WGS) entry which is preliminary data.</text>
</comment>
<evidence type="ECO:0000313" key="4">
    <source>
        <dbReference type="Proteomes" id="UP001501710"/>
    </source>
</evidence>
<feature type="region of interest" description="Disordered" evidence="1">
    <location>
        <begin position="25"/>
        <end position="49"/>
    </location>
</feature>
<reference evidence="4" key="1">
    <citation type="journal article" date="2019" name="Int. J. Syst. Evol. Microbiol.">
        <title>The Global Catalogue of Microorganisms (GCM) 10K type strain sequencing project: providing services to taxonomists for standard genome sequencing and annotation.</title>
        <authorList>
            <consortium name="The Broad Institute Genomics Platform"/>
            <consortium name="The Broad Institute Genome Sequencing Center for Infectious Disease"/>
            <person name="Wu L."/>
            <person name="Ma J."/>
        </authorList>
    </citation>
    <scope>NUCLEOTIDE SEQUENCE [LARGE SCALE GENOMIC DNA]</scope>
    <source>
        <strain evidence="4">JCM 17440</strain>
    </source>
</reference>
<accession>A0ABP8CQ29</accession>
<proteinExistence type="predicted"/>
<dbReference type="RefSeq" id="WP_344907022.1">
    <property type="nucleotide sequence ID" value="NZ_BAABAS010000029.1"/>
</dbReference>
<keyword evidence="2" id="KW-0732">Signal</keyword>
<feature type="signal peptide" evidence="2">
    <location>
        <begin position="1"/>
        <end position="26"/>
    </location>
</feature>
<protein>
    <submittedName>
        <fullName evidence="3">Uncharacterized protein</fullName>
    </submittedName>
</protein>
<gene>
    <name evidence="3" type="ORF">GCM10022254_72440</name>
</gene>